<dbReference type="HOGENOM" id="CLU_106792_0_0_1"/>
<keyword evidence="1" id="KW-0472">Membrane</keyword>
<dbReference type="PANTHER" id="PTHR28002">
    <property type="entry name" value="MIOREX COMPLEX COMPONENT 11"/>
    <property type="match status" value="1"/>
</dbReference>
<dbReference type="OMA" id="REWMVEG"/>
<reference evidence="2 3" key="1">
    <citation type="journal article" date="2010" name="Nat. Biotechnol.">
        <title>Genome sequence of the model mushroom Schizophyllum commune.</title>
        <authorList>
            <person name="Ohm R.A."/>
            <person name="de Jong J.F."/>
            <person name="Lugones L.G."/>
            <person name="Aerts A."/>
            <person name="Kothe E."/>
            <person name="Stajich J.E."/>
            <person name="de Vries R.P."/>
            <person name="Record E."/>
            <person name="Levasseur A."/>
            <person name="Baker S.E."/>
            <person name="Bartholomew K.A."/>
            <person name="Coutinho P.M."/>
            <person name="Erdmann S."/>
            <person name="Fowler T.J."/>
            <person name="Gathman A.C."/>
            <person name="Lombard V."/>
            <person name="Henrissat B."/>
            <person name="Knabe N."/>
            <person name="Kuees U."/>
            <person name="Lilly W.W."/>
            <person name="Lindquist E."/>
            <person name="Lucas S."/>
            <person name="Magnuson J.K."/>
            <person name="Piumi F."/>
            <person name="Raudaskoski M."/>
            <person name="Salamov A."/>
            <person name="Schmutz J."/>
            <person name="Schwarze F.W.M.R."/>
            <person name="vanKuyk P.A."/>
            <person name="Horton J.S."/>
            <person name="Grigoriev I.V."/>
            <person name="Woesten H.A.B."/>
        </authorList>
    </citation>
    <scope>NUCLEOTIDE SEQUENCE [LARGE SCALE GENOMIC DNA]</scope>
    <source>
        <strain evidence="3">H4-8 / FGSC 9210</strain>
    </source>
</reference>
<organism evidence="3">
    <name type="scientific">Schizophyllum commune (strain H4-8 / FGSC 9210)</name>
    <name type="common">Split gill fungus</name>
    <dbReference type="NCBI Taxonomy" id="578458"/>
    <lineage>
        <taxon>Eukaryota</taxon>
        <taxon>Fungi</taxon>
        <taxon>Dikarya</taxon>
        <taxon>Basidiomycota</taxon>
        <taxon>Agaricomycotina</taxon>
        <taxon>Agaricomycetes</taxon>
        <taxon>Agaricomycetidae</taxon>
        <taxon>Agaricales</taxon>
        <taxon>Schizophyllaceae</taxon>
        <taxon>Schizophyllum</taxon>
    </lineage>
</organism>
<dbReference type="GeneID" id="9591618"/>
<dbReference type="InParanoid" id="D8Q9W0"/>
<evidence type="ECO:0000256" key="1">
    <source>
        <dbReference type="SAM" id="Phobius"/>
    </source>
</evidence>
<name>D8Q9W0_SCHCM</name>
<dbReference type="KEGG" id="scm:SCHCO_02631311"/>
<evidence type="ECO:0000313" key="2">
    <source>
        <dbReference type="EMBL" id="EFI95295.1"/>
    </source>
</evidence>
<dbReference type="eggNOG" id="ENOG502S9XM">
    <property type="taxonomic scope" value="Eukaryota"/>
</dbReference>
<keyword evidence="1" id="KW-1133">Transmembrane helix</keyword>
<dbReference type="Pfam" id="PF10306">
    <property type="entry name" value="FLILHELTA"/>
    <property type="match status" value="1"/>
</dbReference>
<dbReference type="EMBL" id="GL377308">
    <property type="protein sequence ID" value="EFI95295.1"/>
    <property type="molecule type" value="Genomic_DNA"/>
</dbReference>
<dbReference type="OrthoDB" id="5580261at2759"/>
<gene>
    <name evidence="2" type="ORF">SCHCODRAFT_58112</name>
</gene>
<proteinExistence type="predicted"/>
<dbReference type="InterPro" id="IPR018811">
    <property type="entry name" value="MRX11"/>
</dbReference>
<dbReference type="PANTHER" id="PTHR28002:SF1">
    <property type="entry name" value="MIOREX COMPLEX COMPONENT 11"/>
    <property type="match status" value="1"/>
</dbReference>
<dbReference type="AlphaFoldDB" id="D8Q9W0"/>
<dbReference type="RefSeq" id="XP_003030198.1">
    <property type="nucleotide sequence ID" value="XM_003030152.1"/>
</dbReference>
<dbReference type="Proteomes" id="UP000007431">
    <property type="component" value="Unassembled WGS sequence"/>
</dbReference>
<dbReference type="VEuPathDB" id="FungiDB:SCHCODRAFT_02631311"/>
<dbReference type="GO" id="GO:0005739">
    <property type="term" value="C:mitochondrion"/>
    <property type="evidence" value="ECO:0007669"/>
    <property type="project" value="TreeGrafter"/>
</dbReference>
<protein>
    <submittedName>
        <fullName evidence="2">Uncharacterized protein</fullName>
    </submittedName>
</protein>
<sequence length="184" mass="19697">MSRYRDALNALSARTGAPISSLVISFGLLHEVTAIVPLVGVFYAARSFGLGERVVQAVIRDTNPSTTSEDSPTLAYVHRTFRDWVEQGDAWAERVGRRYGVFGFEKRAPGAAASASTDASASPSTDGSRPRITGDVANAVLAYGVTKAAAPLRVALSLYLSPAVARGVVIPITRTFVNVFRRRK</sequence>
<feature type="transmembrane region" description="Helical" evidence="1">
    <location>
        <begin position="20"/>
        <end position="45"/>
    </location>
</feature>
<evidence type="ECO:0000313" key="3">
    <source>
        <dbReference type="Proteomes" id="UP000007431"/>
    </source>
</evidence>
<dbReference type="STRING" id="578458.D8Q9W0"/>
<accession>D8Q9W0</accession>
<keyword evidence="1" id="KW-0812">Transmembrane</keyword>
<keyword evidence="3" id="KW-1185">Reference proteome</keyword>